<reference evidence="5 6" key="1">
    <citation type="journal article" date="2016" name="Nat. Commun.">
        <title>Thousands of microbial genomes shed light on interconnected biogeochemical processes in an aquifer system.</title>
        <authorList>
            <person name="Anantharaman K."/>
            <person name="Brown C.T."/>
            <person name="Hug L.A."/>
            <person name="Sharon I."/>
            <person name="Castelle C.J."/>
            <person name="Probst A.J."/>
            <person name="Thomas B.C."/>
            <person name="Singh A."/>
            <person name="Wilkins M.J."/>
            <person name="Karaoz U."/>
            <person name="Brodie E.L."/>
            <person name="Williams K.H."/>
            <person name="Hubbard S.S."/>
            <person name="Banfield J.F."/>
        </authorList>
    </citation>
    <scope>NUCLEOTIDE SEQUENCE [LARGE SCALE GENOMIC DNA]</scope>
</reference>
<accession>A0A1F2WRT6</accession>
<evidence type="ECO:0000256" key="1">
    <source>
        <dbReference type="ARBA" id="ARBA00001936"/>
    </source>
</evidence>
<evidence type="ECO:0000256" key="2">
    <source>
        <dbReference type="ARBA" id="ARBA00006739"/>
    </source>
</evidence>
<dbReference type="GO" id="GO:0016757">
    <property type="term" value="F:glycosyltransferase activity"/>
    <property type="evidence" value="ECO:0007669"/>
    <property type="project" value="UniProtKB-KW"/>
</dbReference>
<gene>
    <name evidence="5" type="ORF">A2Y75_01270</name>
</gene>
<dbReference type="SUPFAM" id="SSF53448">
    <property type="entry name" value="Nucleotide-diphospho-sugar transferases"/>
    <property type="match status" value="1"/>
</dbReference>
<evidence type="ECO:0000313" key="6">
    <source>
        <dbReference type="Proteomes" id="UP000177876"/>
    </source>
</evidence>
<protein>
    <recommendedName>
        <fullName evidence="7">Glycosyl transferase family 2</fullName>
    </recommendedName>
</protein>
<dbReference type="AlphaFoldDB" id="A0A1F2WRT6"/>
<evidence type="ECO:0000313" key="5">
    <source>
        <dbReference type="EMBL" id="OFW59594.1"/>
    </source>
</evidence>
<sequence length="435" mass="48688">MSESRTVLAPEVIKRCHDLGQADILVGIPSFRNADTIAHVARNAARGMVQYFPGLKAVLVNSDGGSKDRTAEVFLSTPVPEGVEKIVTPYKGQPGKGSAFHAIFEIASRLRVRICIVVDSDLRSITPEWIRLLGEPVWKNSYGFVAPYYIRHKYDGTITNNLAYPLTRALYGRRIRQPIGGDFGFTGSLAVLFSHMDVWQTDIAKFGIDIWMTTMAVTEGFRVCQSAMGLKIHNVKDPGSDLASMYAQVASTIFYLMGENDVKWMGVKASTDTRVFGDIRYEEPSDIAINIENLIDHFIRGCSDYINVWARVFEPANMLEVSYARQSASSASLIFPETLWAKIVYDFAVAYNFNCDIPCAELVQSMVPLYCARTAAFALQTLNMSNMEAEQLVQLQAEEFERLKPYLVQKWIKAKESTVIRPENLEPRSDIEATA</sequence>
<dbReference type="STRING" id="1797197.A2Y75_01270"/>
<comment type="caution">
    <text evidence="5">The sequence shown here is derived from an EMBL/GenBank/DDBJ whole genome shotgun (WGS) entry which is preliminary data.</text>
</comment>
<evidence type="ECO:0008006" key="7">
    <source>
        <dbReference type="Google" id="ProtNLM"/>
    </source>
</evidence>
<evidence type="ECO:0000256" key="3">
    <source>
        <dbReference type="ARBA" id="ARBA00022676"/>
    </source>
</evidence>
<dbReference type="Proteomes" id="UP000177876">
    <property type="component" value="Unassembled WGS sequence"/>
</dbReference>
<dbReference type="EMBL" id="MELK01000013">
    <property type="protein sequence ID" value="OFW59594.1"/>
    <property type="molecule type" value="Genomic_DNA"/>
</dbReference>
<evidence type="ECO:0000256" key="4">
    <source>
        <dbReference type="ARBA" id="ARBA00022679"/>
    </source>
</evidence>
<dbReference type="Gene3D" id="3.90.550.10">
    <property type="entry name" value="Spore Coat Polysaccharide Biosynthesis Protein SpsA, Chain A"/>
    <property type="match status" value="1"/>
</dbReference>
<dbReference type="PANTHER" id="PTHR48090">
    <property type="entry name" value="UNDECAPRENYL-PHOSPHATE 4-DEOXY-4-FORMAMIDO-L-ARABINOSE TRANSFERASE-RELATED"/>
    <property type="match status" value="1"/>
</dbReference>
<organism evidence="5 6">
    <name type="scientific">Candidatus Solincola sediminis</name>
    <dbReference type="NCBI Taxonomy" id="1797199"/>
    <lineage>
        <taxon>Bacteria</taxon>
        <taxon>Bacillati</taxon>
        <taxon>Actinomycetota</taxon>
        <taxon>Candidatus Geothermincolia</taxon>
        <taxon>Candidatus Geothermincolales</taxon>
        <taxon>Candidatus Geothermincolaceae</taxon>
        <taxon>Candidatus Solincola</taxon>
    </lineage>
</organism>
<keyword evidence="4" id="KW-0808">Transferase</keyword>
<keyword evidence="3" id="KW-0328">Glycosyltransferase</keyword>
<dbReference type="InterPro" id="IPR029044">
    <property type="entry name" value="Nucleotide-diphossugar_trans"/>
</dbReference>
<comment type="similarity">
    <text evidence="2">Belongs to the glycosyltransferase 2 family.</text>
</comment>
<dbReference type="PANTHER" id="PTHR48090:SF10">
    <property type="entry name" value="GLUCOSYL-3-PHOSPHOGLYCERATE SYNTHASE"/>
    <property type="match status" value="1"/>
</dbReference>
<name>A0A1F2WRT6_9ACTN</name>
<proteinExistence type="inferred from homology"/>
<comment type="cofactor">
    <cofactor evidence="1">
        <name>Mn(2+)</name>
        <dbReference type="ChEBI" id="CHEBI:29035"/>
    </cofactor>
</comment>
<dbReference type="InterPro" id="IPR050256">
    <property type="entry name" value="Glycosyltransferase_2"/>
</dbReference>